<sequence>MSRGPAAGASERETIPWDAMLHAGLSLLRLEPKKFWTLTLPEFVALTGGLAGRGERFGRTRLAALMARYPDG</sequence>
<evidence type="ECO:0000313" key="1">
    <source>
        <dbReference type="EMBL" id="MBP1850902.1"/>
    </source>
</evidence>
<dbReference type="Pfam" id="PF09550">
    <property type="entry name" value="Phage_TAC_6"/>
    <property type="match status" value="1"/>
</dbReference>
<protein>
    <submittedName>
        <fullName evidence="1">Phage protein (TIGR02216 family)</fullName>
    </submittedName>
</protein>
<name>A0ABS4DYY8_9HYPH</name>
<organism evidence="1 2">
    <name type="scientific">Rhizobium halophytocola</name>
    <dbReference type="NCBI Taxonomy" id="735519"/>
    <lineage>
        <taxon>Bacteria</taxon>
        <taxon>Pseudomonadati</taxon>
        <taxon>Pseudomonadota</taxon>
        <taxon>Alphaproteobacteria</taxon>
        <taxon>Hyphomicrobiales</taxon>
        <taxon>Rhizobiaceae</taxon>
        <taxon>Rhizobium/Agrobacterium group</taxon>
        <taxon>Rhizobium</taxon>
    </lineage>
</organism>
<accession>A0ABS4DYY8</accession>
<comment type="caution">
    <text evidence="1">The sequence shown here is derived from an EMBL/GenBank/DDBJ whole genome shotgun (WGS) entry which is preliminary data.</text>
</comment>
<keyword evidence="2" id="KW-1185">Reference proteome</keyword>
<dbReference type="Proteomes" id="UP000759443">
    <property type="component" value="Unassembled WGS sequence"/>
</dbReference>
<evidence type="ECO:0000313" key="2">
    <source>
        <dbReference type="Proteomes" id="UP000759443"/>
    </source>
</evidence>
<proteinExistence type="predicted"/>
<dbReference type="InterPro" id="IPR019056">
    <property type="entry name" value="Phage_TAC_6"/>
</dbReference>
<dbReference type="EMBL" id="JAGGJU010000005">
    <property type="protein sequence ID" value="MBP1850902.1"/>
    <property type="molecule type" value="Genomic_DNA"/>
</dbReference>
<gene>
    <name evidence="1" type="ORF">J2Z17_002339</name>
</gene>
<dbReference type="RefSeq" id="WP_342454398.1">
    <property type="nucleotide sequence ID" value="NZ_JAGGJU010000005.1"/>
</dbReference>
<reference evidence="1 2" key="1">
    <citation type="submission" date="2021-03" db="EMBL/GenBank/DDBJ databases">
        <title>Genomic Encyclopedia of Type Strains, Phase IV (KMG-IV): sequencing the most valuable type-strain genomes for metagenomic binning, comparative biology and taxonomic classification.</title>
        <authorList>
            <person name="Goeker M."/>
        </authorList>
    </citation>
    <scope>NUCLEOTIDE SEQUENCE [LARGE SCALE GENOMIC DNA]</scope>
    <source>
        <strain evidence="1 2">DSM 21600</strain>
    </source>
</reference>